<organism evidence="2 3">
    <name type="scientific">Methylobacillus methanolivorans</name>
    <dbReference type="NCBI Taxonomy" id="1848927"/>
    <lineage>
        <taxon>Bacteria</taxon>
        <taxon>Pseudomonadati</taxon>
        <taxon>Pseudomonadota</taxon>
        <taxon>Betaproteobacteria</taxon>
        <taxon>Nitrosomonadales</taxon>
        <taxon>Methylophilaceae</taxon>
        <taxon>Methylobacillus</taxon>
    </lineage>
</organism>
<evidence type="ECO:0000256" key="1">
    <source>
        <dbReference type="SAM" id="SignalP"/>
    </source>
</evidence>
<accession>A0ABW8GMU0</accession>
<gene>
    <name evidence="2" type="ORF">ACIKP9_10805</name>
</gene>
<proteinExistence type="predicted"/>
<reference evidence="2 3" key="1">
    <citation type="submission" date="2024-11" db="EMBL/GenBank/DDBJ databases">
        <authorList>
            <person name="Kaparullina E.N."/>
            <person name="Delegan Y.A."/>
            <person name="Doronina N.V."/>
        </authorList>
    </citation>
    <scope>NUCLEOTIDE SEQUENCE [LARGE SCALE GENOMIC DNA]</scope>
    <source>
        <strain evidence="2 3">7sh_L</strain>
    </source>
</reference>
<dbReference type="EMBL" id="JBIWXY010000002">
    <property type="protein sequence ID" value="MFJ5446717.1"/>
    <property type="molecule type" value="Genomic_DNA"/>
</dbReference>
<keyword evidence="1" id="KW-0732">Signal</keyword>
<comment type="caution">
    <text evidence="2">The sequence shown here is derived from an EMBL/GenBank/DDBJ whole genome shotgun (WGS) entry which is preliminary data.</text>
</comment>
<evidence type="ECO:0000313" key="2">
    <source>
        <dbReference type="EMBL" id="MFJ5446717.1"/>
    </source>
</evidence>
<dbReference type="Proteomes" id="UP001617669">
    <property type="component" value="Unassembled WGS sequence"/>
</dbReference>
<sequence>MKKTTQLAAMILMASAMSSAHADSIRPFANSLLGTWKPLPEAVSNQRPDVDQSLQQFANSLLGKSVRQTTAVSNDKPDVDKSLALFASSILH</sequence>
<name>A0ABW8GMU0_9PROT</name>
<protein>
    <submittedName>
        <fullName evidence="2">Uncharacterized protein</fullName>
    </submittedName>
</protein>
<feature type="chain" id="PRO_5045066118" evidence="1">
    <location>
        <begin position="23"/>
        <end position="92"/>
    </location>
</feature>
<keyword evidence="3" id="KW-1185">Reference proteome</keyword>
<evidence type="ECO:0000313" key="3">
    <source>
        <dbReference type="Proteomes" id="UP001617669"/>
    </source>
</evidence>
<dbReference type="RefSeq" id="WP_400882559.1">
    <property type="nucleotide sequence ID" value="NZ_JBIWXY010000002.1"/>
</dbReference>
<feature type="signal peptide" evidence="1">
    <location>
        <begin position="1"/>
        <end position="22"/>
    </location>
</feature>